<keyword evidence="5" id="KW-0021">Allosteric enzyme</keyword>
<evidence type="ECO:0000259" key="10">
    <source>
        <dbReference type="Pfam" id="PF14681"/>
    </source>
</evidence>
<proteinExistence type="inferred from homology"/>
<evidence type="ECO:0000313" key="12">
    <source>
        <dbReference type="Proteomes" id="UP001165065"/>
    </source>
</evidence>
<gene>
    <name evidence="11" type="ORF">TrCOL_g8032</name>
</gene>
<sequence length="219" mass="23874">MASLHPNLVVLKNKSLRNLFTKVRDQETSARDFEFYARRLMTILAEETVAELDFAIDQVTVQTPCAAFPGEVVDVDKICAVSIVRAGDSLLGCVRAILPGVSVGKILIQRDEDTVEKEAKLYYCKLPPKISEKVVILCDPMLATGGSAKKAIESLVDVGVKPSNIVFSNVVCCPEGLKNMAAAYPEVKIVTAAIDECLNEDKYIVPGLGDYGDRFFNTV</sequence>
<comment type="pathway">
    <text evidence="2">Pyrimidine metabolism; UMP biosynthesis via salvage pathway; UMP from uracil: step 1/1.</text>
</comment>
<evidence type="ECO:0000256" key="8">
    <source>
        <dbReference type="ARBA" id="ARBA00022741"/>
    </source>
</evidence>
<dbReference type="OrthoDB" id="106623at2759"/>
<name>A0A9W7L659_9STRA</name>
<keyword evidence="9" id="KW-0342">GTP-binding</keyword>
<dbReference type="NCBIfam" id="NF001097">
    <property type="entry name" value="PRK00129.1"/>
    <property type="match status" value="1"/>
</dbReference>
<dbReference type="Proteomes" id="UP001165065">
    <property type="component" value="Unassembled WGS sequence"/>
</dbReference>
<evidence type="ECO:0000256" key="1">
    <source>
        <dbReference type="ARBA" id="ARBA00001946"/>
    </source>
</evidence>
<reference evidence="12" key="1">
    <citation type="journal article" date="2023" name="Commun. Biol.">
        <title>Genome analysis of Parmales, the sister group of diatoms, reveals the evolutionary specialization of diatoms from phago-mixotrophs to photoautotrophs.</title>
        <authorList>
            <person name="Ban H."/>
            <person name="Sato S."/>
            <person name="Yoshikawa S."/>
            <person name="Yamada K."/>
            <person name="Nakamura Y."/>
            <person name="Ichinomiya M."/>
            <person name="Sato N."/>
            <person name="Blanc-Mathieu R."/>
            <person name="Endo H."/>
            <person name="Kuwata A."/>
            <person name="Ogata H."/>
        </authorList>
    </citation>
    <scope>NUCLEOTIDE SEQUENCE [LARGE SCALE GENOMIC DNA]</scope>
</reference>
<comment type="similarity">
    <text evidence="3">Belongs to the UPRTase family.</text>
</comment>
<evidence type="ECO:0000256" key="4">
    <source>
        <dbReference type="ARBA" id="ARBA00011894"/>
    </source>
</evidence>
<keyword evidence="7" id="KW-0808">Transferase</keyword>
<evidence type="ECO:0000256" key="3">
    <source>
        <dbReference type="ARBA" id="ARBA00009516"/>
    </source>
</evidence>
<dbReference type="InterPro" id="IPR029057">
    <property type="entry name" value="PRTase-like"/>
</dbReference>
<dbReference type="FunFam" id="3.40.50.2020:FF:000023">
    <property type="entry name" value="Probable uracil phosphoribosyltransferase"/>
    <property type="match status" value="1"/>
</dbReference>
<evidence type="ECO:0000256" key="7">
    <source>
        <dbReference type="ARBA" id="ARBA00022679"/>
    </source>
</evidence>
<evidence type="ECO:0000256" key="6">
    <source>
        <dbReference type="ARBA" id="ARBA00022676"/>
    </source>
</evidence>
<evidence type="ECO:0000256" key="2">
    <source>
        <dbReference type="ARBA" id="ARBA00005180"/>
    </source>
</evidence>
<comment type="cofactor">
    <cofactor evidence="1">
        <name>Mg(2+)</name>
        <dbReference type="ChEBI" id="CHEBI:18420"/>
    </cofactor>
</comment>
<accession>A0A9W7L659</accession>
<dbReference type="CDD" id="cd06223">
    <property type="entry name" value="PRTases_typeI"/>
    <property type="match status" value="1"/>
</dbReference>
<comment type="caution">
    <text evidence="11">The sequence shown here is derived from an EMBL/GenBank/DDBJ whole genome shotgun (WGS) entry which is preliminary data.</text>
</comment>
<dbReference type="EMBL" id="BRYA01000018">
    <property type="protein sequence ID" value="GMI32443.1"/>
    <property type="molecule type" value="Genomic_DNA"/>
</dbReference>
<protein>
    <recommendedName>
        <fullName evidence="4">uracil phosphoribosyltransferase</fullName>
        <ecNumber evidence="4">2.4.2.9</ecNumber>
    </recommendedName>
</protein>
<dbReference type="AlphaFoldDB" id="A0A9W7L659"/>
<evidence type="ECO:0000313" key="11">
    <source>
        <dbReference type="EMBL" id="GMI32443.1"/>
    </source>
</evidence>
<evidence type="ECO:0000256" key="9">
    <source>
        <dbReference type="ARBA" id="ARBA00023134"/>
    </source>
</evidence>
<dbReference type="GO" id="GO:0004845">
    <property type="term" value="F:uracil phosphoribosyltransferase activity"/>
    <property type="evidence" value="ECO:0007669"/>
    <property type="project" value="UniProtKB-EC"/>
</dbReference>
<feature type="domain" description="Phosphoribosyltransferase" evidence="10">
    <location>
        <begin position="11"/>
        <end position="218"/>
    </location>
</feature>
<keyword evidence="12" id="KW-1185">Reference proteome</keyword>
<dbReference type="Pfam" id="PF14681">
    <property type="entry name" value="UPRTase"/>
    <property type="match status" value="1"/>
</dbReference>
<keyword evidence="8" id="KW-0547">Nucleotide-binding</keyword>
<dbReference type="Gene3D" id="3.40.50.2020">
    <property type="match status" value="1"/>
</dbReference>
<organism evidence="11 12">
    <name type="scientific">Triparma columacea</name>
    <dbReference type="NCBI Taxonomy" id="722753"/>
    <lineage>
        <taxon>Eukaryota</taxon>
        <taxon>Sar</taxon>
        <taxon>Stramenopiles</taxon>
        <taxon>Ochrophyta</taxon>
        <taxon>Bolidophyceae</taxon>
        <taxon>Parmales</taxon>
        <taxon>Triparmaceae</taxon>
        <taxon>Triparma</taxon>
    </lineage>
</organism>
<evidence type="ECO:0000256" key="5">
    <source>
        <dbReference type="ARBA" id="ARBA00022533"/>
    </source>
</evidence>
<dbReference type="GO" id="GO:0008655">
    <property type="term" value="P:pyrimidine-containing compound salvage"/>
    <property type="evidence" value="ECO:0007669"/>
    <property type="project" value="UniProtKB-ARBA"/>
</dbReference>
<dbReference type="EC" id="2.4.2.9" evidence="4"/>
<keyword evidence="6" id="KW-0328">Glycosyltransferase</keyword>
<dbReference type="InterPro" id="IPR000836">
    <property type="entry name" value="PRTase_dom"/>
</dbReference>
<dbReference type="SUPFAM" id="SSF53271">
    <property type="entry name" value="PRTase-like"/>
    <property type="match status" value="1"/>
</dbReference>
<dbReference type="GO" id="GO:0005525">
    <property type="term" value="F:GTP binding"/>
    <property type="evidence" value="ECO:0007669"/>
    <property type="project" value="UniProtKB-KW"/>
</dbReference>